<dbReference type="EMBL" id="BMAT01004146">
    <property type="protein sequence ID" value="GFR69107.1"/>
    <property type="molecule type" value="Genomic_DNA"/>
</dbReference>
<accession>A0AAV4F7C2</accession>
<gene>
    <name evidence="1" type="ORF">ElyMa_002041000</name>
</gene>
<protein>
    <submittedName>
        <fullName evidence="1">Uncharacterized protein</fullName>
    </submittedName>
</protein>
<keyword evidence="2" id="KW-1185">Reference proteome</keyword>
<sequence>MTARETSDACCIQSPEPAIVWLLRADTWRSEVSLPPMPEPSWSYTDIPITLAIFSSVSNCLAQGVRVYHITMTPAWCHKKIRTGLSCVN</sequence>
<reference evidence="1 2" key="1">
    <citation type="journal article" date="2021" name="Elife">
        <title>Chloroplast acquisition without the gene transfer in kleptoplastic sea slugs, Plakobranchus ocellatus.</title>
        <authorList>
            <person name="Maeda T."/>
            <person name="Takahashi S."/>
            <person name="Yoshida T."/>
            <person name="Shimamura S."/>
            <person name="Takaki Y."/>
            <person name="Nagai Y."/>
            <person name="Toyoda A."/>
            <person name="Suzuki Y."/>
            <person name="Arimoto A."/>
            <person name="Ishii H."/>
            <person name="Satoh N."/>
            <person name="Nishiyama T."/>
            <person name="Hasebe M."/>
            <person name="Maruyama T."/>
            <person name="Minagawa J."/>
            <person name="Obokata J."/>
            <person name="Shigenobu S."/>
        </authorList>
    </citation>
    <scope>NUCLEOTIDE SEQUENCE [LARGE SCALE GENOMIC DNA]</scope>
</reference>
<comment type="caution">
    <text evidence="1">The sequence shown here is derived from an EMBL/GenBank/DDBJ whole genome shotgun (WGS) entry which is preliminary data.</text>
</comment>
<proteinExistence type="predicted"/>
<name>A0AAV4F7C2_9GAST</name>
<dbReference type="AlphaFoldDB" id="A0AAV4F7C2"/>
<organism evidence="1 2">
    <name type="scientific">Elysia marginata</name>
    <dbReference type="NCBI Taxonomy" id="1093978"/>
    <lineage>
        <taxon>Eukaryota</taxon>
        <taxon>Metazoa</taxon>
        <taxon>Spiralia</taxon>
        <taxon>Lophotrochozoa</taxon>
        <taxon>Mollusca</taxon>
        <taxon>Gastropoda</taxon>
        <taxon>Heterobranchia</taxon>
        <taxon>Euthyneura</taxon>
        <taxon>Panpulmonata</taxon>
        <taxon>Sacoglossa</taxon>
        <taxon>Placobranchoidea</taxon>
        <taxon>Plakobranchidae</taxon>
        <taxon>Elysia</taxon>
    </lineage>
</organism>
<evidence type="ECO:0000313" key="1">
    <source>
        <dbReference type="EMBL" id="GFR69107.1"/>
    </source>
</evidence>
<dbReference type="Proteomes" id="UP000762676">
    <property type="component" value="Unassembled WGS sequence"/>
</dbReference>
<evidence type="ECO:0000313" key="2">
    <source>
        <dbReference type="Proteomes" id="UP000762676"/>
    </source>
</evidence>